<gene>
    <name evidence="7" type="ORF">K444DRAFT_713939</name>
</gene>
<proteinExistence type="inferred from homology"/>
<feature type="transmembrane region" description="Helical" evidence="6">
    <location>
        <begin position="48"/>
        <end position="69"/>
    </location>
</feature>
<feature type="transmembrane region" description="Helical" evidence="6">
    <location>
        <begin position="89"/>
        <end position="106"/>
    </location>
</feature>
<dbReference type="GO" id="GO:0012505">
    <property type="term" value="C:endomembrane system"/>
    <property type="evidence" value="ECO:0007669"/>
    <property type="project" value="UniProtKB-SubCell"/>
</dbReference>
<dbReference type="GO" id="GO:0005384">
    <property type="term" value="F:manganese ion transmembrane transporter activity"/>
    <property type="evidence" value="ECO:0007669"/>
    <property type="project" value="InterPro"/>
</dbReference>
<dbReference type="STRING" id="1095630.A0A2J6TMB5"/>
<keyword evidence="8" id="KW-1185">Reference proteome</keyword>
<dbReference type="InParanoid" id="A0A2J6TMB5"/>
<comment type="similarity">
    <text evidence="2">Belongs to the CCC1 family.</text>
</comment>
<evidence type="ECO:0000256" key="4">
    <source>
        <dbReference type="ARBA" id="ARBA00022989"/>
    </source>
</evidence>
<evidence type="ECO:0000256" key="5">
    <source>
        <dbReference type="ARBA" id="ARBA00023136"/>
    </source>
</evidence>
<dbReference type="GeneID" id="36596386"/>
<dbReference type="EMBL" id="KZ613769">
    <property type="protein sequence ID" value="PMD64161.1"/>
    <property type="molecule type" value="Genomic_DNA"/>
</dbReference>
<evidence type="ECO:0000256" key="3">
    <source>
        <dbReference type="ARBA" id="ARBA00022692"/>
    </source>
</evidence>
<evidence type="ECO:0000256" key="1">
    <source>
        <dbReference type="ARBA" id="ARBA00004127"/>
    </source>
</evidence>
<evidence type="ECO:0000313" key="7">
    <source>
        <dbReference type="EMBL" id="PMD64161.1"/>
    </source>
</evidence>
<dbReference type="Proteomes" id="UP000235371">
    <property type="component" value="Unassembled WGS sequence"/>
</dbReference>
<sequence>MYKFFAGYGLGKVVCPLARQFKGDPEALWWSLSLSWKGRRTPSGWKSALGMGVSYFLAKFFGYLWFQFAHNGGLIPMIPYFAVNNVDRALFNSSVTCVVLLIFGYCKAITTGTTNNSALYGAMEALAIEGVSY</sequence>
<dbReference type="OrthoDB" id="73465at2759"/>
<dbReference type="InterPro" id="IPR008217">
    <property type="entry name" value="Ccc1_fam"/>
</dbReference>
<comment type="subcellular location">
    <subcellularLocation>
        <location evidence="1">Endomembrane system</location>
        <topology evidence="1">Multi-pass membrane protein</topology>
    </subcellularLocation>
</comment>
<evidence type="ECO:0000313" key="8">
    <source>
        <dbReference type="Proteomes" id="UP000235371"/>
    </source>
</evidence>
<dbReference type="AlphaFoldDB" id="A0A2J6TMB5"/>
<keyword evidence="5 6" id="KW-0472">Membrane</keyword>
<dbReference type="GO" id="GO:0030026">
    <property type="term" value="P:intracellular manganese ion homeostasis"/>
    <property type="evidence" value="ECO:0007669"/>
    <property type="project" value="InterPro"/>
</dbReference>
<dbReference type="RefSeq" id="XP_024741065.1">
    <property type="nucleotide sequence ID" value="XM_024888310.1"/>
</dbReference>
<reference evidence="7 8" key="1">
    <citation type="submission" date="2016-04" db="EMBL/GenBank/DDBJ databases">
        <title>A degradative enzymes factory behind the ericoid mycorrhizal symbiosis.</title>
        <authorList>
            <consortium name="DOE Joint Genome Institute"/>
            <person name="Martino E."/>
            <person name="Morin E."/>
            <person name="Grelet G."/>
            <person name="Kuo A."/>
            <person name="Kohler A."/>
            <person name="Daghino S."/>
            <person name="Barry K."/>
            <person name="Choi C."/>
            <person name="Cichocki N."/>
            <person name="Clum A."/>
            <person name="Copeland A."/>
            <person name="Hainaut M."/>
            <person name="Haridas S."/>
            <person name="Labutti K."/>
            <person name="Lindquist E."/>
            <person name="Lipzen A."/>
            <person name="Khouja H.-R."/>
            <person name="Murat C."/>
            <person name="Ohm R."/>
            <person name="Olson A."/>
            <person name="Spatafora J."/>
            <person name="Veneault-Fourrey C."/>
            <person name="Henrissat B."/>
            <person name="Grigoriev I."/>
            <person name="Martin F."/>
            <person name="Perotto S."/>
        </authorList>
    </citation>
    <scope>NUCLEOTIDE SEQUENCE [LARGE SCALE GENOMIC DNA]</scope>
    <source>
        <strain evidence="7 8">E</strain>
    </source>
</reference>
<keyword evidence="4 6" id="KW-1133">Transmembrane helix</keyword>
<protein>
    <submittedName>
        <fullName evidence="7">Uncharacterized protein</fullName>
    </submittedName>
</protein>
<organism evidence="7 8">
    <name type="scientific">Hyaloscypha bicolor E</name>
    <dbReference type="NCBI Taxonomy" id="1095630"/>
    <lineage>
        <taxon>Eukaryota</taxon>
        <taxon>Fungi</taxon>
        <taxon>Dikarya</taxon>
        <taxon>Ascomycota</taxon>
        <taxon>Pezizomycotina</taxon>
        <taxon>Leotiomycetes</taxon>
        <taxon>Helotiales</taxon>
        <taxon>Hyaloscyphaceae</taxon>
        <taxon>Hyaloscypha</taxon>
        <taxon>Hyaloscypha bicolor</taxon>
    </lineage>
</organism>
<accession>A0A2J6TMB5</accession>
<name>A0A2J6TMB5_9HELO</name>
<dbReference type="Pfam" id="PF01988">
    <property type="entry name" value="VIT1"/>
    <property type="match status" value="1"/>
</dbReference>
<evidence type="ECO:0000256" key="2">
    <source>
        <dbReference type="ARBA" id="ARBA00007049"/>
    </source>
</evidence>
<keyword evidence="3 6" id="KW-0812">Transmembrane</keyword>
<evidence type="ECO:0000256" key="6">
    <source>
        <dbReference type="SAM" id="Phobius"/>
    </source>
</evidence>